<sequence>MYPPQVLKHGEYLDPAPGTVYKVPPVSPRHENHFTQSPPNSHHSSPGKQPSLQN</sequence>
<protein>
    <submittedName>
        <fullName evidence="2">Uncharacterized protein</fullName>
    </submittedName>
</protein>
<reference evidence="2" key="2">
    <citation type="journal article" date="2015" name="Data Brief">
        <title>Shoot transcriptome of the giant reed, Arundo donax.</title>
        <authorList>
            <person name="Barrero R.A."/>
            <person name="Guerrero F.D."/>
            <person name="Moolhuijzen P."/>
            <person name="Goolsby J.A."/>
            <person name="Tidwell J."/>
            <person name="Bellgard S.E."/>
            <person name="Bellgard M.I."/>
        </authorList>
    </citation>
    <scope>NUCLEOTIDE SEQUENCE</scope>
    <source>
        <tissue evidence="2">Shoot tissue taken approximately 20 cm above the soil surface</tissue>
    </source>
</reference>
<reference evidence="2" key="1">
    <citation type="submission" date="2014-09" db="EMBL/GenBank/DDBJ databases">
        <authorList>
            <person name="Magalhaes I.L.F."/>
            <person name="Oliveira U."/>
            <person name="Santos F.R."/>
            <person name="Vidigal T.H.D.A."/>
            <person name="Brescovit A.D."/>
            <person name="Santos A.J."/>
        </authorList>
    </citation>
    <scope>NUCLEOTIDE SEQUENCE</scope>
    <source>
        <tissue evidence="2">Shoot tissue taken approximately 20 cm above the soil surface</tissue>
    </source>
</reference>
<dbReference type="EMBL" id="GBRH01169783">
    <property type="protein sequence ID" value="JAE28113.1"/>
    <property type="molecule type" value="Transcribed_RNA"/>
</dbReference>
<feature type="compositionally biased region" description="Polar residues" evidence="1">
    <location>
        <begin position="34"/>
        <end position="54"/>
    </location>
</feature>
<proteinExistence type="predicted"/>
<dbReference type="AlphaFoldDB" id="A0A0A9H5H8"/>
<organism evidence="2">
    <name type="scientific">Arundo donax</name>
    <name type="common">Giant reed</name>
    <name type="synonym">Donax arundinaceus</name>
    <dbReference type="NCBI Taxonomy" id="35708"/>
    <lineage>
        <taxon>Eukaryota</taxon>
        <taxon>Viridiplantae</taxon>
        <taxon>Streptophyta</taxon>
        <taxon>Embryophyta</taxon>
        <taxon>Tracheophyta</taxon>
        <taxon>Spermatophyta</taxon>
        <taxon>Magnoliopsida</taxon>
        <taxon>Liliopsida</taxon>
        <taxon>Poales</taxon>
        <taxon>Poaceae</taxon>
        <taxon>PACMAD clade</taxon>
        <taxon>Arundinoideae</taxon>
        <taxon>Arundineae</taxon>
        <taxon>Arundo</taxon>
    </lineage>
</organism>
<accession>A0A0A9H5H8</accession>
<feature type="region of interest" description="Disordered" evidence="1">
    <location>
        <begin position="1"/>
        <end position="54"/>
    </location>
</feature>
<evidence type="ECO:0000256" key="1">
    <source>
        <dbReference type="SAM" id="MobiDB-lite"/>
    </source>
</evidence>
<name>A0A0A9H5H8_ARUDO</name>
<evidence type="ECO:0000313" key="2">
    <source>
        <dbReference type="EMBL" id="JAE28113.1"/>
    </source>
</evidence>